<dbReference type="Proteomes" id="UP001305779">
    <property type="component" value="Unassembled WGS sequence"/>
</dbReference>
<comment type="caution">
    <text evidence="1">The sequence shown here is derived from an EMBL/GenBank/DDBJ whole genome shotgun (WGS) entry which is preliminary data.</text>
</comment>
<gene>
    <name evidence="1" type="ORF">PRZ48_011705</name>
</gene>
<evidence type="ECO:0000313" key="2">
    <source>
        <dbReference type="Proteomes" id="UP001305779"/>
    </source>
</evidence>
<reference evidence="1 2" key="1">
    <citation type="journal article" date="2023" name="G3 (Bethesda)">
        <title>A chromosome-level genome assembly of Zasmidium syzygii isolated from banana leaves.</title>
        <authorList>
            <person name="van Westerhoven A.C."/>
            <person name="Mehrabi R."/>
            <person name="Talebi R."/>
            <person name="Steentjes M.B.F."/>
            <person name="Corcolon B."/>
            <person name="Chong P.A."/>
            <person name="Kema G.H.J."/>
            <person name="Seidl M.F."/>
        </authorList>
    </citation>
    <scope>NUCLEOTIDE SEQUENCE [LARGE SCALE GENOMIC DNA]</scope>
    <source>
        <strain evidence="1 2">P124</strain>
    </source>
</reference>
<accession>A0ABR0E738</accession>
<proteinExistence type="predicted"/>
<name>A0ABR0E738_ZASCE</name>
<dbReference type="EMBL" id="JAXOVC010000009">
    <property type="protein sequence ID" value="KAK4497255.1"/>
    <property type="molecule type" value="Genomic_DNA"/>
</dbReference>
<organism evidence="1 2">
    <name type="scientific">Zasmidium cellare</name>
    <name type="common">Wine cellar mold</name>
    <name type="synonym">Racodium cellare</name>
    <dbReference type="NCBI Taxonomy" id="395010"/>
    <lineage>
        <taxon>Eukaryota</taxon>
        <taxon>Fungi</taxon>
        <taxon>Dikarya</taxon>
        <taxon>Ascomycota</taxon>
        <taxon>Pezizomycotina</taxon>
        <taxon>Dothideomycetes</taxon>
        <taxon>Dothideomycetidae</taxon>
        <taxon>Mycosphaerellales</taxon>
        <taxon>Mycosphaerellaceae</taxon>
        <taxon>Zasmidium</taxon>
    </lineage>
</organism>
<evidence type="ECO:0000313" key="1">
    <source>
        <dbReference type="EMBL" id="KAK4497255.1"/>
    </source>
</evidence>
<keyword evidence="2" id="KW-1185">Reference proteome</keyword>
<protein>
    <submittedName>
        <fullName evidence="1">Uncharacterized protein</fullName>
    </submittedName>
</protein>
<sequence length="156" mass="17666">MDDATPAELFSETTDVKNLVKFEKAINEWIQNCGQSGAFLKYLKATVAVFEYLASPEVSGRLRNELEDVRDQLVYIETRLQTSPSSSPKGLVNAWDKFKDKQFRTMEEYASKWIKDGIASVAARNTAKKPKSWPTVRSTLDTLEYAAGHLPKIKYP</sequence>